<dbReference type="RefSeq" id="WP_085819226.1">
    <property type="nucleotide sequence ID" value="NZ_FWFU01000006.1"/>
</dbReference>
<dbReference type="AlphaFoldDB" id="A0A1X6ZYB8"/>
<dbReference type="InterPro" id="IPR017208">
    <property type="entry name" value="UCP037442_abhydr"/>
</dbReference>
<dbReference type="Proteomes" id="UP000193207">
    <property type="component" value="Unassembled WGS sequence"/>
</dbReference>
<keyword evidence="2" id="KW-0378">Hydrolase</keyword>
<dbReference type="Gene3D" id="3.40.50.1820">
    <property type="entry name" value="alpha/beta hydrolase"/>
    <property type="match status" value="1"/>
</dbReference>
<name>A0A1X6ZYB8_9RHOB</name>
<evidence type="ECO:0000259" key="1">
    <source>
        <dbReference type="Pfam" id="PF12146"/>
    </source>
</evidence>
<dbReference type="SUPFAM" id="SSF53474">
    <property type="entry name" value="alpha/beta-Hydrolases"/>
    <property type="match status" value="1"/>
</dbReference>
<dbReference type="InterPro" id="IPR022742">
    <property type="entry name" value="Hydrolase_4"/>
</dbReference>
<dbReference type="Pfam" id="PF12146">
    <property type="entry name" value="Hydrolase_4"/>
    <property type="match status" value="1"/>
</dbReference>
<keyword evidence="3" id="KW-1185">Reference proteome</keyword>
<protein>
    <submittedName>
        <fullName evidence="2">Alpha/beta hydrolase family protein</fullName>
    </submittedName>
</protein>
<proteinExistence type="predicted"/>
<dbReference type="InterPro" id="IPR029058">
    <property type="entry name" value="AB_hydrolase_fold"/>
</dbReference>
<sequence length="308" mass="34006">MPDKLSQSTALHPDEALNVIAADGFLIRGDIWHGDGGPVVIIHSATGVQAGYYSRFANWLAGQGATVMTFDYRGIGQSRSKSAKDIQTGWIDWGVLDAEAVIAYAIRRWPDRPLTAVGHSIGGFALGLAESSVHLKRIVTVGAQFAYWRDYAAVQKRFLFLKWHLLMPALTRLLGYFPGKTLGWLEDLPHGVARDWSSMGPRFETSVTSLIDSDNLSMRHAATHAQLLAISLTDDPFGTEAAVSRLLGYYRNVDQTHLRIAPENVETTKIGHFAFFHSRFQRTLWPIAAEWLINGRLPHSAPGSVISA</sequence>
<feature type="domain" description="Serine aminopeptidase S33" evidence="1">
    <location>
        <begin position="40"/>
        <end position="158"/>
    </location>
</feature>
<evidence type="ECO:0000313" key="2">
    <source>
        <dbReference type="EMBL" id="SLN65227.1"/>
    </source>
</evidence>
<reference evidence="2 3" key="1">
    <citation type="submission" date="2017-03" db="EMBL/GenBank/DDBJ databases">
        <authorList>
            <person name="Afonso C.L."/>
            <person name="Miller P.J."/>
            <person name="Scott M.A."/>
            <person name="Spackman E."/>
            <person name="Goraichik I."/>
            <person name="Dimitrov K.M."/>
            <person name="Suarez D.L."/>
            <person name="Swayne D.E."/>
        </authorList>
    </citation>
    <scope>NUCLEOTIDE SEQUENCE [LARGE SCALE GENOMIC DNA]</scope>
    <source>
        <strain evidence="2 3">CECT 8110</strain>
    </source>
</reference>
<dbReference type="PIRSF" id="PIRSF037442">
    <property type="entry name" value="UCP037442_abhydr"/>
    <property type="match status" value="1"/>
</dbReference>
<dbReference type="EMBL" id="FWFU01000006">
    <property type="protein sequence ID" value="SLN65227.1"/>
    <property type="molecule type" value="Genomic_DNA"/>
</dbReference>
<accession>A0A1X6ZYB8</accession>
<organism evidence="2 3">
    <name type="scientific">Roseovarius halotolerans</name>
    <dbReference type="NCBI Taxonomy" id="505353"/>
    <lineage>
        <taxon>Bacteria</taxon>
        <taxon>Pseudomonadati</taxon>
        <taxon>Pseudomonadota</taxon>
        <taxon>Alphaproteobacteria</taxon>
        <taxon>Rhodobacterales</taxon>
        <taxon>Roseobacteraceae</taxon>
        <taxon>Roseovarius</taxon>
    </lineage>
</organism>
<gene>
    <name evidence="2" type="ORF">ROH8110_03672</name>
</gene>
<dbReference type="GO" id="GO:0016787">
    <property type="term" value="F:hydrolase activity"/>
    <property type="evidence" value="ECO:0007669"/>
    <property type="project" value="UniProtKB-KW"/>
</dbReference>
<dbReference type="OrthoDB" id="9785076at2"/>
<evidence type="ECO:0000313" key="3">
    <source>
        <dbReference type="Proteomes" id="UP000193207"/>
    </source>
</evidence>